<dbReference type="InterPro" id="IPR002201">
    <property type="entry name" value="Glyco_trans_9"/>
</dbReference>
<dbReference type="Gene3D" id="3.40.50.2000">
    <property type="entry name" value="Glycogen Phosphorylase B"/>
    <property type="match status" value="2"/>
</dbReference>
<dbReference type="RefSeq" id="WP_211326256.1">
    <property type="nucleotide sequence ID" value="NZ_QKUF01000015.1"/>
</dbReference>
<dbReference type="PANTHER" id="PTHR30160">
    <property type="entry name" value="TETRAACYLDISACCHARIDE 4'-KINASE-RELATED"/>
    <property type="match status" value="1"/>
</dbReference>
<dbReference type="SUPFAM" id="SSF53756">
    <property type="entry name" value="UDP-Glycosyltransferase/glycogen phosphorylase"/>
    <property type="match status" value="1"/>
</dbReference>
<name>A0A326U3X4_THEHA</name>
<gene>
    <name evidence="3" type="ORF">EI42_03901</name>
</gene>
<dbReference type="PANTHER" id="PTHR30160:SF1">
    <property type="entry name" value="LIPOPOLYSACCHARIDE 1,2-N-ACETYLGLUCOSAMINETRANSFERASE-RELATED"/>
    <property type="match status" value="1"/>
</dbReference>
<dbReference type="InterPro" id="IPR051199">
    <property type="entry name" value="LPS_LOS_Heptosyltrfase"/>
</dbReference>
<sequence length="389" mass="43395">METYHGRENAMLDERWRSVRKVLLVRLDNLGDVLLMTPAFHAVRQALPHASITLLAGPVGAQVGRLDPDLDSVLVYQAPWMDPWHKLPLDAEREQRMIARLKEERFDGAIIFTSFRQSSLPAAYLCYLVEIPLRVAASIDGPGSLLTTRHKHPERMMHEVQRGLDLVSSIGMTTQEQDLVLRVPQSAREEIQQRLSPLLQGRPFIVVHPGCSMPARTYPPEMYAQVINLLIERLQVFVAVTGGPEEQELVEGIVCQVAPENRASVLPLAGVLPFDQLCALIQQAALTVTNNTGPMHISAAVKTPVVALFALTNPPEQWGPWRVAHRLLYHDVPCRICYSRICPYQHECLRLVSPEQVVMAANELLTGAPLDEETLLESVKGGNHVANRV</sequence>
<dbReference type="Proteomes" id="UP000248806">
    <property type="component" value="Unassembled WGS sequence"/>
</dbReference>
<organism evidence="3 4">
    <name type="scientific">Thermosporothrix hazakensis</name>
    <dbReference type="NCBI Taxonomy" id="644383"/>
    <lineage>
        <taxon>Bacteria</taxon>
        <taxon>Bacillati</taxon>
        <taxon>Chloroflexota</taxon>
        <taxon>Ktedonobacteria</taxon>
        <taxon>Ktedonobacterales</taxon>
        <taxon>Thermosporotrichaceae</taxon>
        <taxon>Thermosporothrix</taxon>
    </lineage>
</organism>
<protein>
    <submittedName>
        <fullName evidence="3">Lipopolysaccharide heptosyltransferase II</fullName>
    </submittedName>
</protein>
<dbReference type="GO" id="GO:0009244">
    <property type="term" value="P:lipopolysaccharide core region biosynthetic process"/>
    <property type="evidence" value="ECO:0007669"/>
    <property type="project" value="TreeGrafter"/>
</dbReference>
<comment type="caution">
    <text evidence="3">The sequence shown here is derived from an EMBL/GenBank/DDBJ whole genome shotgun (WGS) entry which is preliminary data.</text>
</comment>
<accession>A0A326U3X4</accession>
<evidence type="ECO:0000313" key="3">
    <source>
        <dbReference type="EMBL" id="PZW26321.1"/>
    </source>
</evidence>
<evidence type="ECO:0000313" key="4">
    <source>
        <dbReference type="Proteomes" id="UP000248806"/>
    </source>
</evidence>
<keyword evidence="4" id="KW-1185">Reference proteome</keyword>
<reference evidence="3 4" key="1">
    <citation type="submission" date="2018-06" db="EMBL/GenBank/DDBJ databases">
        <title>Genomic Encyclopedia of Archaeal and Bacterial Type Strains, Phase II (KMG-II): from individual species to whole genera.</title>
        <authorList>
            <person name="Goeker M."/>
        </authorList>
    </citation>
    <scope>NUCLEOTIDE SEQUENCE [LARGE SCALE GENOMIC DNA]</scope>
    <source>
        <strain evidence="3 4">ATCC BAA-1881</strain>
    </source>
</reference>
<evidence type="ECO:0000256" key="2">
    <source>
        <dbReference type="ARBA" id="ARBA00022679"/>
    </source>
</evidence>
<dbReference type="GO" id="GO:0008713">
    <property type="term" value="F:ADP-heptose-lipopolysaccharide heptosyltransferase activity"/>
    <property type="evidence" value="ECO:0007669"/>
    <property type="project" value="TreeGrafter"/>
</dbReference>
<keyword evidence="2 3" id="KW-0808">Transferase</keyword>
<dbReference type="Pfam" id="PF01075">
    <property type="entry name" value="Glyco_transf_9"/>
    <property type="match status" value="1"/>
</dbReference>
<dbReference type="AlphaFoldDB" id="A0A326U3X4"/>
<dbReference type="GO" id="GO:0005829">
    <property type="term" value="C:cytosol"/>
    <property type="evidence" value="ECO:0007669"/>
    <property type="project" value="TreeGrafter"/>
</dbReference>
<dbReference type="EMBL" id="QKUF01000015">
    <property type="protein sequence ID" value="PZW26321.1"/>
    <property type="molecule type" value="Genomic_DNA"/>
</dbReference>
<evidence type="ECO:0000256" key="1">
    <source>
        <dbReference type="ARBA" id="ARBA00022676"/>
    </source>
</evidence>
<keyword evidence="1" id="KW-0328">Glycosyltransferase</keyword>
<proteinExistence type="predicted"/>
<dbReference type="CDD" id="cd03789">
    <property type="entry name" value="GT9_LPS_heptosyltransferase"/>
    <property type="match status" value="1"/>
</dbReference>